<keyword evidence="2" id="KW-0472">Membrane</keyword>
<feature type="transmembrane region" description="Helical" evidence="2">
    <location>
        <begin position="108"/>
        <end position="126"/>
    </location>
</feature>
<dbReference type="GO" id="GO:0005886">
    <property type="term" value="C:plasma membrane"/>
    <property type="evidence" value="ECO:0007669"/>
    <property type="project" value="InterPro"/>
</dbReference>
<dbReference type="AlphaFoldDB" id="A0A507CIH9"/>
<dbReference type="GeneID" id="42001988"/>
<feature type="compositionally biased region" description="Basic and acidic residues" evidence="1">
    <location>
        <begin position="312"/>
        <end position="322"/>
    </location>
</feature>
<dbReference type="GO" id="GO:0015079">
    <property type="term" value="F:potassium ion transmembrane transporter activity"/>
    <property type="evidence" value="ECO:0007669"/>
    <property type="project" value="InterPro"/>
</dbReference>
<dbReference type="STRING" id="1806994.A0A507CIH9"/>
<evidence type="ECO:0000313" key="4">
    <source>
        <dbReference type="Proteomes" id="UP000319731"/>
    </source>
</evidence>
<feature type="transmembrane region" description="Helical" evidence="2">
    <location>
        <begin position="240"/>
        <end position="268"/>
    </location>
</feature>
<evidence type="ECO:0000256" key="2">
    <source>
        <dbReference type="SAM" id="Phobius"/>
    </source>
</evidence>
<reference evidence="3 4" key="1">
    <citation type="journal article" date="2019" name="Sci. Rep.">
        <title>Comparative genomics of chytrid fungi reveal insights into the obligate biotrophic and pathogenic lifestyle of Synchytrium endobioticum.</title>
        <authorList>
            <person name="van de Vossenberg B.T.L.H."/>
            <person name="Warris S."/>
            <person name="Nguyen H.D.T."/>
            <person name="van Gent-Pelzer M.P.E."/>
            <person name="Joly D.L."/>
            <person name="van de Geest H.C."/>
            <person name="Bonants P.J.M."/>
            <person name="Smith D.S."/>
            <person name="Levesque C.A."/>
            <person name="van der Lee T.A.J."/>
        </authorList>
    </citation>
    <scope>NUCLEOTIDE SEQUENCE [LARGE SCALE GENOMIC DNA]</scope>
    <source>
        <strain evidence="3 4">JEL517</strain>
    </source>
</reference>
<dbReference type="PANTHER" id="PTHR36424:SF1">
    <property type="entry name" value="LOW AFFINITY K(+) TRANSPORTER 1-RELATED"/>
    <property type="match status" value="1"/>
</dbReference>
<dbReference type="Proteomes" id="UP000319731">
    <property type="component" value="Unassembled WGS sequence"/>
</dbReference>
<keyword evidence="2" id="KW-0812">Transmembrane</keyword>
<dbReference type="EMBL" id="QEAO01000002">
    <property type="protein sequence ID" value="TPX37463.1"/>
    <property type="molecule type" value="Genomic_DNA"/>
</dbReference>
<evidence type="ECO:0000313" key="3">
    <source>
        <dbReference type="EMBL" id="TPX37463.1"/>
    </source>
</evidence>
<dbReference type="RefSeq" id="XP_031027374.1">
    <property type="nucleotide sequence ID" value="XM_031166691.1"/>
</dbReference>
<dbReference type="InterPro" id="IPR031606">
    <property type="entry name" value="Kch1/2"/>
</dbReference>
<dbReference type="PANTHER" id="PTHR36424">
    <property type="entry name" value="PHEROMONE-REGULATED MEMBRANE PROTEIN 6"/>
    <property type="match status" value="1"/>
</dbReference>
<proteinExistence type="predicted"/>
<accession>A0A507CIH9</accession>
<keyword evidence="4" id="KW-1185">Reference proteome</keyword>
<evidence type="ECO:0000256" key="1">
    <source>
        <dbReference type="SAM" id="MobiDB-lite"/>
    </source>
</evidence>
<feature type="region of interest" description="Disordered" evidence="1">
    <location>
        <begin position="312"/>
        <end position="339"/>
    </location>
</feature>
<comment type="caution">
    <text evidence="3">The sequence shown here is derived from an EMBL/GenBank/DDBJ whole genome shotgun (WGS) entry which is preliminary data.</text>
</comment>
<feature type="transmembrane region" description="Helical" evidence="2">
    <location>
        <begin position="44"/>
        <end position="67"/>
    </location>
</feature>
<dbReference type="OrthoDB" id="2128042at2759"/>
<sequence length="494" mass="54528">MDESSCCDGSSWKREELLDHKFDFINVDEFADPGAYRRLAYSSVFIMTLKSILVYMADIAIVVSLFITGSFSNAITNANNTGCSAQGGFTPCVNGGIATRLIPLNARVWIISATILITFLLLYLDVKRANVIIASRDISYALTSTIAYRYYSLKSYPHYCLFNQISNSKKGIDALAFFVFFSLKGWKRLLLAEFPRQLINALNLFDIVVANVPATKSPDIFTAFYVAVSSIVARPDKVEVLGLVLSSFTVLMAAISLTSLLVAGLMYIPLVCVIQGNLKEYCCKKIDKRIDQLLRKISRKRVERARRAAKLEAQERAQRGEGEYESYDPSLPKRAPPPVGLNVGPALPKLDVDLDKPLKSMDSFIRRSLQPTGLPPSGFYYPKDQLPLSSSGLAMSHPYYGDNIPQQPTYTSHSQLAPAALGASDVYHARPATPRQQRNLSPTQPHIPPYSPRTVSSRNMDSMDDVASTHSSSGSQPIAPPRNATAGSIKHRRV</sequence>
<keyword evidence="2" id="KW-1133">Transmembrane helix</keyword>
<organism evidence="3 4">
    <name type="scientific">Synchytrium microbalum</name>
    <dbReference type="NCBI Taxonomy" id="1806994"/>
    <lineage>
        <taxon>Eukaryota</taxon>
        <taxon>Fungi</taxon>
        <taxon>Fungi incertae sedis</taxon>
        <taxon>Chytridiomycota</taxon>
        <taxon>Chytridiomycota incertae sedis</taxon>
        <taxon>Chytridiomycetes</taxon>
        <taxon>Synchytriales</taxon>
        <taxon>Synchytriaceae</taxon>
        <taxon>Synchytrium</taxon>
    </lineage>
</organism>
<name>A0A507CIH9_9FUNG</name>
<protein>
    <submittedName>
        <fullName evidence="3">Uncharacterized protein</fullName>
    </submittedName>
</protein>
<feature type="region of interest" description="Disordered" evidence="1">
    <location>
        <begin position="433"/>
        <end position="494"/>
    </location>
</feature>
<dbReference type="Pfam" id="PF16944">
    <property type="entry name" value="KCH"/>
    <property type="match status" value="1"/>
</dbReference>
<feature type="compositionally biased region" description="Polar residues" evidence="1">
    <location>
        <begin position="434"/>
        <end position="444"/>
    </location>
</feature>
<gene>
    <name evidence="3" type="ORF">SmJEL517_g00762</name>
</gene>